<dbReference type="AlphaFoldDB" id="W9QJC5"/>
<dbReference type="EMBL" id="KE343368">
    <property type="protein sequence ID" value="EXB25885.1"/>
    <property type="molecule type" value="Genomic_DNA"/>
</dbReference>
<reference evidence="2" key="1">
    <citation type="submission" date="2013-01" db="EMBL/GenBank/DDBJ databases">
        <title>Draft Genome Sequence of a Mulberry Tree, Morus notabilis C.K. Schneid.</title>
        <authorList>
            <person name="He N."/>
            <person name="Zhao S."/>
        </authorList>
    </citation>
    <scope>NUCLEOTIDE SEQUENCE</scope>
</reference>
<dbReference type="Proteomes" id="UP000030645">
    <property type="component" value="Unassembled WGS sequence"/>
</dbReference>
<organism evidence="1 2">
    <name type="scientific">Morus notabilis</name>
    <dbReference type="NCBI Taxonomy" id="981085"/>
    <lineage>
        <taxon>Eukaryota</taxon>
        <taxon>Viridiplantae</taxon>
        <taxon>Streptophyta</taxon>
        <taxon>Embryophyta</taxon>
        <taxon>Tracheophyta</taxon>
        <taxon>Spermatophyta</taxon>
        <taxon>Magnoliopsida</taxon>
        <taxon>eudicotyledons</taxon>
        <taxon>Gunneridae</taxon>
        <taxon>Pentapetalae</taxon>
        <taxon>rosids</taxon>
        <taxon>fabids</taxon>
        <taxon>Rosales</taxon>
        <taxon>Moraceae</taxon>
        <taxon>Moreae</taxon>
        <taxon>Morus</taxon>
    </lineage>
</organism>
<keyword evidence="2" id="KW-1185">Reference proteome</keyword>
<name>W9QJC5_9ROSA</name>
<accession>W9QJC5</accession>
<proteinExistence type="predicted"/>
<evidence type="ECO:0000313" key="1">
    <source>
        <dbReference type="EMBL" id="EXB25885.1"/>
    </source>
</evidence>
<protein>
    <submittedName>
        <fullName evidence="1">Uncharacterized protein</fullName>
    </submittedName>
</protein>
<dbReference type="KEGG" id="mnt:21395535"/>
<dbReference type="OrthoDB" id="193931at2759"/>
<evidence type="ECO:0000313" key="2">
    <source>
        <dbReference type="Proteomes" id="UP000030645"/>
    </source>
</evidence>
<gene>
    <name evidence="1" type="ORF">L484_012312</name>
</gene>
<sequence>MPFTSLFSFQRSVLPEALPLPQSAQDNHRGMQRDVLEAYSAFTKFFQIKITSELPSFDLDEIGDATRNKTIKLRDQMQIKAAKGLKMI</sequence>